<name>A0A4U0REL9_9RHOB</name>
<accession>A0A4U0REL9</accession>
<dbReference type="RefSeq" id="WP_136883989.1">
    <property type="nucleotide sequence ID" value="NZ_SUNI01000001.1"/>
</dbReference>
<dbReference type="OrthoDB" id="6976379at2"/>
<dbReference type="Gene3D" id="4.10.410.40">
    <property type="match status" value="1"/>
</dbReference>
<reference evidence="1 2" key="1">
    <citation type="submission" date="2019-04" db="EMBL/GenBank/DDBJ databases">
        <authorList>
            <person name="Li J."/>
        </authorList>
    </citation>
    <scope>NUCLEOTIDE SEQUENCE [LARGE SCALE GENOMIC DNA]</scope>
    <source>
        <strain evidence="1 2">KCTC 42687</strain>
    </source>
</reference>
<dbReference type="AlphaFoldDB" id="A0A4U0REL9"/>
<evidence type="ECO:0000313" key="1">
    <source>
        <dbReference type="EMBL" id="TJZ93849.1"/>
    </source>
</evidence>
<gene>
    <name evidence="1" type="ORF">FA743_00815</name>
</gene>
<evidence type="ECO:0000313" key="2">
    <source>
        <dbReference type="Proteomes" id="UP000309747"/>
    </source>
</evidence>
<keyword evidence="2" id="KW-1185">Reference proteome</keyword>
<evidence type="ECO:0008006" key="3">
    <source>
        <dbReference type="Google" id="ProtNLM"/>
    </source>
</evidence>
<sequence length="160" mass="16815">MTIFTTAGTRLYIGGPLAAKSTDFVEADFVGQSALWVEIDETEGLGSAGDTSSEVTFDGINSGRTRRLKGTRSAGTMDIVCGLDATDPGQIALIAAERTKGDYAFRVVLADALPGGTPSERMFVAQVGSAAEQYDTANSVMKLNASLWINSNIVKIDAEV</sequence>
<dbReference type="Proteomes" id="UP000309747">
    <property type="component" value="Unassembled WGS sequence"/>
</dbReference>
<comment type="caution">
    <text evidence="1">The sequence shown here is derived from an EMBL/GenBank/DDBJ whole genome shotgun (WGS) entry which is preliminary data.</text>
</comment>
<organism evidence="1 2">
    <name type="scientific">Paracoccus gahaiensis</name>
    <dbReference type="NCBI Taxonomy" id="1706839"/>
    <lineage>
        <taxon>Bacteria</taxon>
        <taxon>Pseudomonadati</taxon>
        <taxon>Pseudomonadota</taxon>
        <taxon>Alphaproteobacteria</taxon>
        <taxon>Rhodobacterales</taxon>
        <taxon>Paracoccaceae</taxon>
        <taxon>Paracoccus</taxon>
    </lineage>
</organism>
<protein>
    <recommendedName>
        <fullName evidence="3">Phage tail protein</fullName>
    </recommendedName>
</protein>
<dbReference type="EMBL" id="SUNI01000001">
    <property type="protein sequence ID" value="TJZ93849.1"/>
    <property type="molecule type" value="Genomic_DNA"/>
</dbReference>
<proteinExistence type="predicted"/>